<evidence type="ECO:0000256" key="1">
    <source>
        <dbReference type="ARBA" id="ARBA00002442"/>
    </source>
</evidence>
<evidence type="ECO:0000313" key="15">
    <source>
        <dbReference type="Proteomes" id="UP000514462"/>
    </source>
</evidence>
<organism evidence="14 15">
    <name type="scientific">Klebsiella aerogenes</name>
    <name type="common">Enterobacter aerogenes</name>
    <dbReference type="NCBI Taxonomy" id="548"/>
    <lineage>
        <taxon>Bacteria</taxon>
        <taxon>Pseudomonadati</taxon>
        <taxon>Pseudomonadota</taxon>
        <taxon>Gammaproteobacteria</taxon>
        <taxon>Enterobacterales</taxon>
        <taxon>Enterobacteriaceae</taxon>
        <taxon>Klebsiella/Raoultella group</taxon>
        <taxon>Klebsiella</taxon>
    </lineage>
</organism>
<evidence type="ECO:0000313" key="14">
    <source>
        <dbReference type="EMBL" id="QMR43110.1"/>
    </source>
</evidence>
<dbReference type="AlphaFoldDB" id="A0AAP9R2A0"/>
<accession>A0AAP9R2A0</accession>
<evidence type="ECO:0000256" key="2">
    <source>
        <dbReference type="ARBA" id="ARBA00004429"/>
    </source>
</evidence>
<evidence type="ECO:0000256" key="3">
    <source>
        <dbReference type="ARBA" id="ARBA00010544"/>
    </source>
</evidence>
<keyword evidence="8 13" id="KW-0812">Transmembrane</keyword>
<dbReference type="PRINTS" id="PR01414">
    <property type="entry name" value="CCMBBIOGNSIS"/>
</dbReference>
<keyword evidence="6 12" id="KW-1003">Cell membrane</keyword>
<keyword evidence="9 12" id="KW-0201">Cytochrome c-type biogenesis</keyword>
<comment type="function">
    <text evidence="1 12">Required for the export of heme to the periplasm for the biogenesis of c-type cytochromes.</text>
</comment>
<evidence type="ECO:0000256" key="11">
    <source>
        <dbReference type="ARBA" id="ARBA00023136"/>
    </source>
</evidence>
<dbReference type="Pfam" id="PF03379">
    <property type="entry name" value="CcmB"/>
    <property type="match status" value="1"/>
</dbReference>
<evidence type="ECO:0000256" key="4">
    <source>
        <dbReference type="ARBA" id="ARBA00016452"/>
    </source>
</evidence>
<dbReference type="EMBL" id="CP055905">
    <property type="protein sequence ID" value="QMR43110.1"/>
    <property type="molecule type" value="Genomic_DNA"/>
</dbReference>
<dbReference type="InterPro" id="IPR003544">
    <property type="entry name" value="Cyt_c_biogenesis_CcmB"/>
</dbReference>
<evidence type="ECO:0000256" key="6">
    <source>
        <dbReference type="ARBA" id="ARBA00022475"/>
    </source>
</evidence>
<evidence type="ECO:0000256" key="9">
    <source>
        <dbReference type="ARBA" id="ARBA00022748"/>
    </source>
</evidence>
<geneLocation type="plasmid" evidence="15">
    <name>prhbstw-00938_2</name>
</geneLocation>
<gene>
    <name evidence="14" type="primary">ccmB</name>
    <name evidence="14" type="ORF">HV331_26935</name>
</gene>
<feature type="transmembrane region" description="Helical" evidence="13">
    <location>
        <begin position="45"/>
        <end position="69"/>
    </location>
</feature>
<keyword evidence="10 13" id="KW-1133">Transmembrane helix</keyword>
<keyword evidence="5 12" id="KW-0813">Transport</keyword>
<sequence>MIRSIFKREILISCRNVSERINPLFFFLMVIVLFPFAIGPNRESLAQLAPGICWIAALLAMLLTMGGLFHDDWQDGALEQFKLMSMPLQIIILVKILVHWLVSGLPLILMSPVVGLLFGMTGKNIGILFITLLAGTPVLSLMAAPAAALTVSLKHGGILLSVMVLPLTIPVLILAIGVHDIAGMGFPIYSQLSLLVAIFLSSLMLSPFITAAALRIQTS</sequence>
<keyword evidence="7 12" id="KW-0997">Cell inner membrane</keyword>
<dbReference type="PIRSF" id="PIRSF002764">
    <property type="entry name" value="CcmB"/>
    <property type="match status" value="1"/>
</dbReference>
<feature type="transmembrane region" description="Helical" evidence="13">
    <location>
        <begin position="21"/>
        <end position="39"/>
    </location>
</feature>
<dbReference type="GO" id="GO:0015232">
    <property type="term" value="F:heme transmembrane transporter activity"/>
    <property type="evidence" value="ECO:0007669"/>
    <property type="project" value="InterPro"/>
</dbReference>
<evidence type="ECO:0000256" key="8">
    <source>
        <dbReference type="ARBA" id="ARBA00022692"/>
    </source>
</evidence>
<dbReference type="InterPro" id="IPR026031">
    <property type="entry name" value="Cyt_c_CcmB_bac"/>
</dbReference>
<dbReference type="NCBIfam" id="TIGR01190">
    <property type="entry name" value="ccmB"/>
    <property type="match status" value="1"/>
</dbReference>
<evidence type="ECO:0000256" key="13">
    <source>
        <dbReference type="SAM" id="Phobius"/>
    </source>
</evidence>
<dbReference type="PANTHER" id="PTHR30070">
    <property type="entry name" value="HEME EXPORTER PROTEIN B"/>
    <property type="match status" value="1"/>
</dbReference>
<comment type="subcellular location">
    <subcellularLocation>
        <location evidence="2">Cell inner membrane</location>
        <topology evidence="2">Multi-pass membrane protein</topology>
    </subcellularLocation>
</comment>
<feature type="transmembrane region" description="Helical" evidence="13">
    <location>
        <begin position="90"/>
        <end position="119"/>
    </location>
</feature>
<dbReference type="Proteomes" id="UP000514462">
    <property type="component" value="Plasmid pRHBSTW-00938_2"/>
</dbReference>
<dbReference type="RefSeq" id="WP_182015489.1">
    <property type="nucleotide sequence ID" value="NZ_CP055905.1"/>
</dbReference>
<evidence type="ECO:0000256" key="10">
    <source>
        <dbReference type="ARBA" id="ARBA00022989"/>
    </source>
</evidence>
<protein>
    <recommendedName>
        <fullName evidence="4 12">Heme exporter protein B</fullName>
    </recommendedName>
</protein>
<dbReference type="GO" id="GO:0017004">
    <property type="term" value="P:cytochrome complex assembly"/>
    <property type="evidence" value="ECO:0007669"/>
    <property type="project" value="UniProtKB-KW"/>
</dbReference>
<evidence type="ECO:0000256" key="5">
    <source>
        <dbReference type="ARBA" id="ARBA00022448"/>
    </source>
</evidence>
<reference evidence="15" key="1">
    <citation type="submission" date="2020-06" db="EMBL/GenBank/DDBJ databases">
        <title>REHAB project genomes.</title>
        <authorList>
            <person name="Shaw L.P."/>
        </authorList>
    </citation>
    <scope>NUCLEOTIDE SEQUENCE [LARGE SCALE GENOMIC DNA]</scope>
    <source>
        <strain evidence="15">RHBSTW-00938</strain>
        <plasmid evidence="15">prhbstw-00938_2</plasmid>
    </source>
</reference>
<feature type="transmembrane region" description="Helical" evidence="13">
    <location>
        <begin position="158"/>
        <end position="176"/>
    </location>
</feature>
<name>A0AAP9R2A0_KLEAE</name>
<keyword evidence="14" id="KW-0614">Plasmid</keyword>
<feature type="transmembrane region" description="Helical" evidence="13">
    <location>
        <begin position="125"/>
        <end position="151"/>
    </location>
</feature>
<keyword evidence="11 12" id="KW-0472">Membrane</keyword>
<evidence type="ECO:0000256" key="7">
    <source>
        <dbReference type="ARBA" id="ARBA00022519"/>
    </source>
</evidence>
<dbReference type="PANTHER" id="PTHR30070:SF1">
    <property type="entry name" value="CYTOCHROME C BIOGENESIS B-RELATED"/>
    <property type="match status" value="1"/>
</dbReference>
<dbReference type="GO" id="GO:0005886">
    <property type="term" value="C:plasma membrane"/>
    <property type="evidence" value="ECO:0007669"/>
    <property type="project" value="UniProtKB-SubCell"/>
</dbReference>
<comment type="similarity">
    <text evidence="3 12">Belongs to the CcmB/CycW/HelB family.</text>
</comment>
<evidence type="ECO:0000256" key="12">
    <source>
        <dbReference type="PIRNR" id="PIRNR002764"/>
    </source>
</evidence>
<dbReference type="GO" id="GO:1903607">
    <property type="term" value="P:cytochrome c biosynthetic process"/>
    <property type="evidence" value="ECO:0007669"/>
    <property type="project" value="TreeGrafter"/>
</dbReference>
<feature type="transmembrane region" description="Helical" evidence="13">
    <location>
        <begin position="188"/>
        <end position="214"/>
    </location>
</feature>
<proteinExistence type="inferred from homology"/>